<evidence type="ECO:0000313" key="1">
    <source>
        <dbReference type="EMBL" id="CAD9181143.1"/>
    </source>
</evidence>
<dbReference type="EMBL" id="HBGE01097281">
    <property type="protein sequence ID" value="CAD9181143.1"/>
    <property type="molecule type" value="Transcribed_RNA"/>
</dbReference>
<proteinExistence type="predicted"/>
<dbReference type="AlphaFoldDB" id="A0A7S1S0Z8"/>
<reference evidence="1" key="1">
    <citation type="submission" date="2021-01" db="EMBL/GenBank/DDBJ databases">
        <authorList>
            <person name="Corre E."/>
            <person name="Pelletier E."/>
            <person name="Niang G."/>
            <person name="Scheremetjew M."/>
            <person name="Finn R."/>
            <person name="Kale V."/>
            <person name="Holt S."/>
            <person name="Cochrane G."/>
            <person name="Meng A."/>
            <person name="Brown T."/>
            <person name="Cohen L."/>
        </authorList>
    </citation>
    <scope>NUCLEOTIDE SEQUENCE</scope>
    <source>
        <strain evidence="1">OF101</strain>
    </source>
</reference>
<name>A0A7S1S0Z8_ALECA</name>
<protein>
    <submittedName>
        <fullName evidence="1">Uncharacterized protein</fullName>
    </submittedName>
</protein>
<sequence>MLSSSPGAQIRALVLENRPPWLGGARLPRRQEEGLRRLEASGEAKVVQVNYSLFHDARWPRRFVVVREPGGQPLPVPVASLHWKRRGRLESVISADTQEYIASNFMGQLTFLEQCRAAGAGVDLCVYLDPDVFLHHSGQGLADLAPAVFARDPSLVSLMPPTACHALESLQQQDSGPGVCRTIRSRWFSNRHVIMNRSRLLSVLPISVPAAAWGSLFERLWGKVAAGNGWLGTMQCGAAAFAIHPPSRFTPVAARWRFGMSPDSLREHVHALRASAGLVEDVRGIPSNLSWPAVVDGTKLLVERIEAGCFELPCSKRHTSLWPGDDHLFFFSSIRGGSGPLATVYCEDMVPSASRVKAGLAW</sequence>
<organism evidence="1">
    <name type="scientific">Alexandrium catenella</name>
    <name type="common">Red tide dinoflagellate</name>
    <name type="synonym">Gonyaulax catenella</name>
    <dbReference type="NCBI Taxonomy" id="2925"/>
    <lineage>
        <taxon>Eukaryota</taxon>
        <taxon>Sar</taxon>
        <taxon>Alveolata</taxon>
        <taxon>Dinophyceae</taxon>
        <taxon>Gonyaulacales</taxon>
        <taxon>Pyrocystaceae</taxon>
        <taxon>Alexandrium</taxon>
    </lineage>
</organism>
<accession>A0A7S1S0Z8</accession>
<gene>
    <name evidence="1" type="ORF">ACAT0790_LOCUS57915</name>
</gene>